<dbReference type="AlphaFoldDB" id="A0A7L4GYG6"/>
<feature type="non-terminal residue" evidence="1">
    <location>
        <position position="1"/>
    </location>
</feature>
<organism evidence="1 2">
    <name type="scientific">Podargus strigoides</name>
    <name type="common">Tawny frogmouth</name>
    <name type="synonym">Caprimulgus strigoides</name>
    <dbReference type="NCBI Taxonomy" id="8905"/>
    <lineage>
        <taxon>Eukaryota</taxon>
        <taxon>Metazoa</taxon>
        <taxon>Chordata</taxon>
        <taxon>Craniata</taxon>
        <taxon>Vertebrata</taxon>
        <taxon>Euteleostomi</taxon>
        <taxon>Archelosauria</taxon>
        <taxon>Archosauria</taxon>
        <taxon>Dinosauria</taxon>
        <taxon>Saurischia</taxon>
        <taxon>Theropoda</taxon>
        <taxon>Coelurosauria</taxon>
        <taxon>Aves</taxon>
        <taxon>Neognathae</taxon>
        <taxon>Neoaves</taxon>
        <taxon>Strisores</taxon>
        <taxon>Caprimulgiformes</taxon>
        <taxon>Podargidae</taxon>
        <taxon>Podargus</taxon>
    </lineage>
</organism>
<dbReference type="Pfam" id="PF00429">
    <property type="entry name" value="TLV_coat"/>
    <property type="match status" value="1"/>
</dbReference>
<comment type="caution">
    <text evidence="1">The sequence shown here is derived from an EMBL/GenBank/DDBJ whole genome shotgun (WGS) entry which is preliminary data.</text>
</comment>
<feature type="non-terminal residue" evidence="1">
    <location>
        <position position="86"/>
    </location>
</feature>
<accession>A0A7L4GYG6</accession>
<name>A0A7L4GYG6_PODST</name>
<proteinExistence type="predicted"/>
<reference evidence="1 2" key="1">
    <citation type="submission" date="2020-02" db="EMBL/GenBank/DDBJ databases">
        <title>Bird 10,000 Genomes (B10K) Project - Family phase.</title>
        <authorList>
            <person name="Zhang G."/>
        </authorList>
    </citation>
    <scope>NUCLEOTIDE SEQUENCE [LARGE SCALE GENOMIC DNA]</scope>
    <source>
        <strain evidence="1">B10K-DU-001-40</strain>
        <tissue evidence="1">Muscle</tissue>
    </source>
</reference>
<evidence type="ECO:0000313" key="2">
    <source>
        <dbReference type="Proteomes" id="UP000584326"/>
    </source>
</evidence>
<evidence type="ECO:0000313" key="1">
    <source>
        <dbReference type="EMBL" id="NXX17453.1"/>
    </source>
</evidence>
<dbReference type="EMBL" id="VZTK01017380">
    <property type="protein sequence ID" value="NXX17453.1"/>
    <property type="molecule type" value="Genomic_DNA"/>
</dbReference>
<protein>
    <submittedName>
        <fullName evidence="1">ENV1 protein</fullName>
    </submittedName>
</protein>
<dbReference type="InterPro" id="IPR018154">
    <property type="entry name" value="TLV/ENV_coat_polyprotein"/>
</dbReference>
<keyword evidence="2" id="KW-1185">Reference proteome</keyword>
<dbReference type="OrthoDB" id="9306952at2759"/>
<dbReference type="Proteomes" id="UP000584326">
    <property type="component" value="Unassembled WGS sequence"/>
</dbReference>
<gene>
    <name evidence="1" type="primary">Env1_3</name>
    <name evidence="1" type="ORF">PODSTR_R15604</name>
</gene>
<sequence>VEIKMPPLWKLLNATYQILNSTNLNITAHCWLCYDVKPPFYEAIGIPLEPRLLNGPSPAQCLWNTEKGENPGITMQYVSGQGRCVE</sequence>